<dbReference type="InterPro" id="IPR036217">
    <property type="entry name" value="MethylDNA_cys_MeTrfase_DNAb"/>
</dbReference>
<dbReference type="NCBIfam" id="TIGR00589">
    <property type="entry name" value="ogt"/>
    <property type="match status" value="1"/>
</dbReference>
<evidence type="ECO:0000256" key="6">
    <source>
        <dbReference type="ARBA" id="ARBA00049348"/>
    </source>
</evidence>
<evidence type="ECO:0000256" key="2">
    <source>
        <dbReference type="ARBA" id="ARBA00022603"/>
    </source>
</evidence>
<evidence type="ECO:0000259" key="7">
    <source>
        <dbReference type="Pfam" id="PF01035"/>
    </source>
</evidence>
<dbReference type="EMBL" id="JAUHPV010000005">
    <property type="protein sequence ID" value="MDN4473112.1"/>
    <property type="molecule type" value="Genomic_DNA"/>
</dbReference>
<protein>
    <submittedName>
        <fullName evidence="8">Methylated-DNA--[protein]-cysteine S-methyltransferase</fullName>
        <ecNumber evidence="8">2.1.1.63</ecNumber>
    </submittedName>
</protein>
<dbReference type="CDD" id="cd06445">
    <property type="entry name" value="ATase"/>
    <property type="match status" value="1"/>
</dbReference>
<dbReference type="InterPro" id="IPR036631">
    <property type="entry name" value="MGMT_N_sf"/>
</dbReference>
<dbReference type="SUPFAM" id="SSF46767">
    <property type="entry name" value="Methylated DNA-protein cysteine methyltransferase, C-terminal domain"/>
    <property type="match status" value="1"/>
</dbReference>
<dbReference type="SUPFAM" id="SSF53155">
    <property type="entry name" value="Methylated DNA-protein cysteine methyltransferase domain"/>
    <property type="match status" value="1"/>
</dbReference>
<proteinExistence type="predicted"/>
<dbReference type="EC" id="2.1.1.63" evidence="8"/>
<evidence type="ECO:0000256" key="5">
    <source>
        <dbReference type="ARBA" id="ARBA00023204"/>
    </source>
</evidence>
<dbReference type="GO" id="GO:0003908">
    <property type="term" value="F:methylated-DNA-[protein]-cysteine S-methyltransferase activity"/>
    <property type="evidence" value="ECO:0007669"/>
    <property type="project" value="UniProtKB-EC"/>
</dbReference>
<dbReference type="GO" id="GO:0032259">
    <property type="term" value="P:methylation"/>
    <property type="evidence" value="ECO:0007669"/>
    <property type="project" value="UniProtKB-KW"/>
</dbReference>
<dbReference type="InterPro" id="IPR001497">
    <property type="entry name" value="MethylDNA_cys_MeTrfase_AS"/>
</dbReference>
<accession>A0ABT8G214</accession>
<comment type="catalytic activity">
    <reaction evidence="1">
        <text>a 4-O-methyl-thymidine in DNA + L-cysteinyl-[protein] = a thymidine in DNA + S-methyl-L-cysteinyl-[protein]</text>
        <dbReference type="Rhea" id="RHEA:53428"/>
        <dbReference type="Rhea" id="RHEA-COMP:10131"/>
        <dbReference type="Rhea" id="RHEA-COMP:10132"/>
        <dbReference type="Rhea" id="RHEA-COMP:13555"/>
        <dbReference type="Rhea" id="RHEA-COMP:13556"/>
        <dbReference type="ChEBI" id="CHEBI:29950"/>
        <dbReference type="ChEBI" id="CHEBI:82612"/>
        <dbReference type="ChEBI" id="CHEBI:137386"/>
        <dbReference type="ChEBI" id="CHEBI:137387"/>
        <dbReference type="EC" id="2.1.1.63"/>
    </reaction>
</comment>
<sequence length="181" mass="18758">MSTRSDGRVVLVREMDTPLGEMRLAATGQGLAVAAFAQWQGGARELAGADAQPGSLEEGDSAAARHHLHAAAEALDEYFASDGIAGPMPELDPQGTELQREVWLALTTIPSGVTRTYSEIAQQVGRPTAVRAVAAAIGANPVGVLVPCHRVIGADGSLTGYAGGLERKRWLLAHEGAALAL</sequence>
<dbReference type="Gene3D" id="1.10.10.10">
    <property type="entry name" value="Winged helix-like DNA-binding domain superfamily/Winged helix DNA-binding domain"/>
    <property type="match status" value="1"/>
</dbReference>
<keyword evidence="5" id="KW-0234">DNA repair</keyword>
<keyword evidence="2 8" id="KW-0489">Methyltransferase</keyword>
<organism evidence="8 9">
    <name type="scientific">Demequina zhanjiangensis</name>
    <dbReference type="NCBI Taxonomy" id="3051659"/>
    <lineage>
        <taxon>Bacteria</taxon>
        <taxon>Bacillati</taxon>
        <taxon>Actinomycetota</taxon>
        <taxon>Actinomycetes</taxon>
        <taxon>Micrococcales</taxon>
        <taxon>Demequinaceae</taxon>
        <taxon>Demequina</taxon>
    </lineage>
</organism>
<dbReference type="PROSITE" id="PS00374">
    <property type="entry name" value="MGMT"/>
    <property type="match status" value="1"/>
</dbReference>
<gene>
    <name evidence="8" type="ORF">QQX04_08935</name>
</gene>
<evidence type="ECO:0000256" key="3">
    <source>
        <dbReference type="ARBA" id="ARBA00022679"/>
    </source>
</evidence>
<comment type="catalytic activity">
    <reaction evidence="6">
        <text>a 6-O-methyl-2'-deoxyguanosine in DNA + L-cysteinyl-[protein] = S-methyl-L-cysteinyl-[protein] + a 2'-deoxyguanosine in DNA</text>
        <dbReference type="Rhea" id="RHEA:24000"/>
        <dbReference type="Rhea" id="RHEA-COMP:10131"/>
        <dbReference type="Rhea" id="RHEA-COMP:10132"/>
        <dbReference type="Rhea" id="RHEA-COMP:11367"/>
        <dbReference type="Rhea" id="RHEA-COMP:11368"/>
        <dbReference type="ChEBI" id="CHEBI:29950"/>
        <dbReference type="ChEBI" id="CHEBI:82612"/>
        <dbReference type="ChEBI" id="CHEBI:85445"/>
        <dbReference type="ChEBI" id="CHEBI:85448"/>
        <dbReference type="EC" id="2.1.1.63"/>
    </reaction>
</comment>
<feature type="domain" description="Methylated-DNA-[protein]-cysteine S-methyltransferase DNA binding" evidence="7">
    <location>
        <begin position="98"/>
        <end position="177"/>
    </location>
</feature>
<dbReference type="Gene3D" id="3.30.160.70">
    <property type="entry name" value="Methylated DNA-protein cysteine methyltransferase domain"/>
    <property type="match status" value="1"/>
</dbReference>
<dbReference type="PANTHER" id="PTHR10815:SF5">
    <property type="entry name" value="METHYLATED-DNA--PROTEIN-CYSTEINE METHYLTRANSFERASE"/>
    <property type="match status" value="1"/>
</dbReference>
<keyword evidence="3 8" id="KW-0808">Transferase</keyword>
<dbReference type="Proteomes" id="UP001172738">
    <property type="component" value="Unassembled WGS sequence"/>
</dbReference>
<evidence type="ECO:0000256" key="4">
    <source>
        <dbReference type="ARBA" id="ARBA00022763"/>
    </source>
</evidence>
<evidence type="ECO:0000313" key="8">
    <source>
        <dbReference type="EMBL" id="MDN4473112.1"/>
    </source>
</evidence>
<dbReference type="Pfam" id="PF01035">
    <property type="entry name" value="DNA_binding_1"/>
    <property type="match status" value="1"/>
</dbReference>
<dbReference type="InterPro" id="IPR014048">
    <property type="entry name" value="MethylDNA_cys_MeTrfase_DNA-bd"/>
</dbReference>
<name>A0ABT8G214_9MICO</name>
<comment type="caution">
    <text evidence="8">The sequence shown here is derived from an EMBL/GenBank/DDBJ whole genome shotgun (WGS) entry which is preliminary data.</text>
</comment>
<keyword evidence="4" id="KW-0227">DNA damage</keyword>
<evidence type="ECO:0000256" key="1">
    <source>
        <dbReference type="ARBA" id="ARBA00001286"/>
    </source>
</evidence>
<keyword evidence="9" id="KW-1185">Reference proteome</keyword>
<dbReference type="PANTHER" id="PTHR10815">
    <property type="entry name" value="METHYLATED-DNA--PROTEIN-CYSTEINE METHYLTRANSFERASE"/>
    <property type="match status" value="1"/>
</dbReference>
<reference evidence="8" key="1">
    <citation type="submission" date="2023-06" db="EMBL/GenBank/DDBJ databases">
        <title>SYSU T00b26.</title>
        <authorList>
            <person name="Gao L."/>
            <person name="Fang B.-Z."/>
            <person name="Li W.-J."/>
        </authorList>
    </citation>
    <scope>NUCLEOTIDE SEQUENCE</scope>
    <source>
        <strain evidence="8">SYSU T00b26</strain>
    </source>
</reference>
<evidence type="ECO:0000313" key="9">
    <source>
        <dbReference type="Proteomes" id="UP001172738"/>
    </source>
</evidence>
<dbReference type="InterPro" id="IPR036388">
    <property type="entry name" value="WH-like_DNA-bd_sf"/>
</dbReference>
<dbReference type="RefSeq" id="WP_301128331.1">
    <property type="nucleotide sequence ID" value="NZ_JAUHPV010000005.1"/>
</dbReference>